<evidence type="ECO:0000313" key="3">
    <source>
        <dbReference type="Proteomes" id="UP000632454"/>
    </source>
</evidence>
<dbReference type="Proteomes" id="UP000632454">
    <property type="component" value="Unassembled WGS sequence"/>
</dbReference>
<dbReference type="Gene3D" id="3.90.550.10">
    <property type="entry name" value="Spore Coat Polysaccharide Biosynthesis Protein SpsA, Chain A"/>
    <property type="match status" value="1"/>
</dbReference>
<gene>
    <name evidence="2" type="ORF">GCM10007298_01500</name>
</gene>
<protein>
    <submittedName>
        <fullName evidence="2">Glycosyl transferase</fullName>
    </submittedName>
</protein>
<dbReference type="SUPFAM" id="SSF53448">
    <property type="entry name" value="Nucleotide-diphospho-sugar transferases"/>
    <property type="match status" value="1"/>
</dbReference>
<reference evidence="3" key="1">
    <citation type="journal article" date="2019" name="Int. J. Syst. Evol. Microbiol.">
        <title>The Global Catalogue of Microorganisms (GCM) 10K type strain sequencing project: providing services to taxonomists for standard genome sequencing and annotation.</title>
        <authorList>
            <consortium name="The Broad Institute Genomics Platform"/>
            <consortium name="The Broad Institute Genome Sequencing Center for Infectious Disease"/>
            <person name="Wu L."/>
            <person name="Ma J."/>
        </authorList>
    </citation>
    <scope>NUCLEOTIDE SEQUENCE [LARGE SCALE GENOMIC DNA]</scope>
    <source>
        <strain evidence="3">CCM 7855</strain>
    </source>
</reference>
<dbReference type="EMBL" id="BMCS01000001">
    <property type="protein sequence ID" value="GGF09285.1"/>
    <property type="molecule type" value="Genomic_DNA"/>
</dbReference>
<comment type="caution">
    <text evidence="2">The sequence shown here is derived from an EMBL/GenBank/DDBJ whole genome shotgun (WGS) entry which is preliminary data.</text>
</comment>
<evidence type="ECO:0000313" key="2">
    <source>
        <dbReference type="EMBL" id="GGF09285.1"/>
    </source>
</evidence>
<dbReference type="InterPro" id="IPR050834">
    <property type="entry name" value="Glycosyltransf_2"/>
</dbReference>
<name>A0ABQ1U5F0_9NOCA</name>
<keyword evidence="3" id="KW-1185">Reference proteome</keyword>
<accession>A0ABQ1U5F0</accession>
<dbReference type="InterPro" id="IPR001173">
    <property type="entry name" value="Glyco_trans_2-like"/>
</dbReference>
<evidence type="ECO:0000259" key="1">
    <source>
        <dbReference type="Pfam" id="PF00535"/>
    </source>
</evidence>
<dbReference type="PANTHER" id="PTHR43685:SF2">
    <property type="entry name" value="GLYCOSYLTRANSFERASE 2-LIKE DOMAIN-CONTAINING PROTEIN"/>
    <property type="match status" value="1"/>
</dbReference>
<dbReference type="PANTHER" id="PTHR43685">
    <property type="entry name" value="GLYCOSYLTRANSFERASE"/>
    <property type="match status" value="1"/>
</dbReference>
<keyword evidence="2" id="KW-0808">Transferase</keyword>
<dbReference type="RefSeq" id="WP_188486004.1">
    <property type="nucleotide sequence ID" value="NZ_BMCS01000001.1"/>
</dbReference>
<dbReference type="CDD" id="cd00761">
    <property type="entry name" value="Glyco_tranf_GTA_type"/>
    <property type="match status" value="1"/>
</dbReference>
<dbReference type="InterPro" id="IPR029044">
    <property type="entry name" value="Nucleotide-diphossugar_trans"/>
</dbReference>
<sequence length="291" mass="32072">MPISVVLPAYNEEAGIVACLEQLIHQGEAVAEIIVVNNNSTDATAELVTGIARRDSRVRMIDESKPGVSHARYAGFDAASHDVIASIDSDTEVVAGWAEAIEEAFAEHAEIAAGGSLMIMHDLPFQKHFQRRQDRIKRVAAARLADGRHLRLLALSGANSAIRRHAWEAIKDQVSYRRDVFEDLDRSLHLQEAGFQIALIPGMGATVSGRRLLAGPREFLKYVACGARTYRLHGKTAMAALAWVTGIGNLIRMTILLPANRAWDPQTHTFSLRHMRSHDEFRESPIKAGLD</sequence>
<organism evidence="2 3">
    <name type="scientific">Williamsia phyllosphaerae</name>
    <dbReference type="NCBI Taxonomy" id="885042"/>
    <lineage>
        <taxon>Bacteria</taxon>
        <taxon>Bacillati</taxon>
        <taxon>Actinomycetota</taxon>
        <taxon>Actinomycetes</taxon>
        <taxon>Mycobacteriales</taxon>
        <taxon>Nocardiaceae</taxon>
        <taxon>Williamsia</taxon>
    </lineage>
</organism>
<dbReference type="Pfam" id="PF00535">
    <property type="entry name" value="Glycos_transf_2"/>
    <property type="match status" value="1"/>
</dbReference>
<feature type="domain" description="Glycosyltransferase 2-like" evidence="1">
    <location>
        <begin position="4"/>
        <end position="166"/>
    </location>
</feature>
<proteinExistence type="predicted"/>
<dbReference type="GO" id="GO:0016740">
    <property type="term" value="F:transferase activity"/>
    <property type="evidence" value="ECO:0007669"/>
    <property type="project" value="UniProtKB-KW"/>
</dbReference>